<comment type="caution">
    <text evidence="2">The sequence shown here is derived from an EMBL/GenBank/DDBJ whole genome shotgun (WGS) entry which is preliminary data.</text>
</comment>
<dbReference type="AlphaFoldDB" id="A0A8H4VCD7"/>
<dbReference type="Pfam" id="PF20222">
    <property type="entry name" value="DUF6581"/>
    <property type="match status" value="1"/>
</dbReference>
<evidence type="ECO:0000313" key="2">
    <source>
        <dbReference type="EMBL" id="KAF4585436.1"/>
    </source>
</evidence>
<dbReference type="InterPro" id="IPR046488">
    <property type="entry name" value="Sfc3/Tfc3_C"/>
</dbReference>
<gene>
    <name evidence="2" type="ORF">GQ602_004741</name>
</gene>
<organism evidence="2 3">
    <name type="scientific">Ophiocordyceps camponoti-floridani</name>
    <dbReference type="NCBI Taxonomy" id="2030778"/>
    <lineage>
        <taxon>Eukaryota</taxon>
        <taxon>Fungi</taxon>
        <taxon>Dikarya</taxon>
        <taxon>Ascomycota</taxon>
        <taxon>Pezizomycotina</taxon>
        <taxon>Sordariomycetes</taxon>
        <taxon>Hypocreomycetidae</taxon>
        <taxon>Hypocreales</taxon>
        <taxon>Ophiocordycipitaceae</taxon>
        <taxon>Ophiocordyceps</taxon>
    </lineage>
</organism>
<protein>
    <submittedName>
        <fullName evidence="2">TFIIIC transcription initiation factor complex subunits Tfc3</fullName>
    </submittedName>
</protein>
<reference evidence="2 3" key="1">
    <citation type="journal article" date="2020" name="G3 (Bethesda)">
        <title>Genetic Underpinnings of Host Manipulation by Ophiocordyceps as Revealed by Comparative Transcriptomics.</title>
        <authorList>
            <person name="Will I."/>
            <person name="Das B."/>
            <person name="Trinh T."/>
            <person name="Brachmann A."/>
            <person name="Ohm R.A."/>
            <person name="de Bekker C."/>
        </authorList>
    </citation>
    <scope>NUCLEOTIDE SEQUENCE [LARGE SCALE GENOMIC DNA]</scope>
    <source>
        <strain evidence="2 3">EC05</strain>
    </source>
</reference>
<feature type="domain" description="Transcription factor tau subunit sfc3/Tfc3 C-terminal" evidence="1">
    <location>
        <begin position="1"/>
        <end position="402"/>
    </location>
</feature>
<accession>A0A8H4VCD7</accession>
<keyword evidence="2" id="KW-0396">Initiation factor</keyword>
<dbReference type="GO" id="GO:0003743">
    <property type="term" value="F:translation initiation factor activity"/>
    <property type="evidence" value="ECO:0007669"/>
    <property type="project" value="UniProtKB-KW"/>
</dbReference>
<dbReference type="OrthoDB" id="5403573at2759"/>
<name>A0A8H4VCD7_9HYPO</name>
<evidence type="ECO:0000259" key="1">
    <source>
        <dbReference type="Pfam" id="PF20222"/>
    </source>
</evidence>
<keyword evidence="2" id="KW-0648">Protein biosynthesis</keyword>
<evidence type="ECO:0000313" key="3">
    <source>
        <dbReference type="Proteomes" id="UP000562929"/>
    </source>
</evidence>
<proteinExistence type="predicted"/>
<sequence>MAAFIAVRAVLGGVDKAVDWGLLVTLYPNIGLAGLRRFWSDARKQQSAYIALFTRVFQEKLVTALESDEIPMVDFEKPGDYDWQMLIIWTMKLPRQEGFQLPRSRDLLSEQFTLEHVSAFEEDWREKFFHSGSSFFARLDAFASEPAAIPVGEKPECARPPSDVDDVVVARSWIRSLLSTGSTSHSIQSIRDKFLQLSPEDSHRRSVLFKTAVTQLAQERVIRRCRKPRAGHQPYRLSEWYESQLTRMAQTSKYDAAAAFKERLDGAFRRLETFEVPYSLDEGAMMAMTNMNAMGRIRLIPVGMPDIPYGFRPGHYESRKYPKSLYHFTLQVAPTDAYQYNEDIELLRAVTTESPPLGGSRGELPQWADFLRVCSVKRWSEILGAFNFVFATRGCMTISGVCSALHPLLEEFEARLVVEWGKQTGVLAEVMDGVGITVAEWWWLAVPWLRRQGGVCRDRATMTIPQRQNLC</sequence>
<dbReference type="Proteomes" id="UP000562929">
    <property type="component" value="Unassembled WGS sequence"/>
</dbReference>
<dbReference type="EMBL" id="JAACLJ010000005">
    <property type="protein sequence ID" value="KAF4585436.1"/>
    <property type="molecule type" value="Genomic_DNA"/>
</dbReference>
<keyword evidence="3" id="KW-1185">Reference proteome</keyword>